<sequence length="50" mass="5699">IVHYAAGTYTNTAYKFVDSRDDQSDKYRKLINSAECIDPKCQICHSTLTN</sequence>
<dbReference type="Proteomes" id="UP000663823">
    <property type="component" value="Unassembled WGS sequence"/>
</dbReference>
<name>A0A820AC96_9BILA</name>
<evidence type="ECO:0000313" key="1">
    <source>
        <dbReference type="EMBL" id="CAF4188262.1"/>
    </source>
</evidence>
<dbReference type="EMBL" id="CAJOAX010019414">
    <property type="protein sequence ID" value="CAF4188262.1"/>
    <property type="molecule type" value="Genomic_DNA"/>
</dbReference>
<dbReference type="AlphaFoldDB" id="A0A820AC96"/>
<accession>A0A820AC96</accession>
<gene>
    <name evidence="1" type="ORF">OTI717_LOCUS38025</name>
</gene>
<reference evidence="1" key="1">
    <citation type="submission" date="2021-02" db="EMBL/GenBank/DDBJ databases">
        <authorList>
            <person name="Nowell W R."/>
        </authorList>
    </citation>
    <scope>NUCLEOTIDE SEQUENCE</scope>
</reference>
<protein>
    <submittedName>
        <fullName evidence="1">Uncharacterized protein</fullName>
    </submittedName>
</protein>
<feature type="non-terminal residue" evidence="1">
    <location>
        <position position="1"/>
    </location>
</feature>
<proteinExistence type="predicted"/>
<comment type="caution">
    <text evidence="1">The sequence shown here is derived from an EMBL/GenBank/DDBJ whole genome shotgun (WGS) entry which is preliminary data.</text>
</comment>
<organism evidence="1 2">
    <name type="scientific">Rotaria sordida</name>
    <dbReference type="NCBI Taxonomy" id="392033"/>
    <lineage>
        <taxon>Eukaryota</taxon>
        <taxon>Metazoa</taxon>
        <taxon>Spiralia</taxon>
        <taxon>Gnathifera</taxon>
        <taxon>Rotifera</taxon>
        <taxon>Eurotatoria</taxon>
        <taxon>Bdelloidea</taxon>
        <taxon>Philodinida</taxon>
        <taxon>Philodinidae</taxon>
        <taxon>Rotaria</taxon>
    </lineage>
</organism>
<evidence type="ECO:0000313" key="2">
    <source>
        <dbReference type="Proteomes" id="UP000663823"/>
    </source>
</evidence>